<gene>
    <name evidence="2" type="ORF">Gogos_007371</name>
</gene>
<evidence type="ECO:0000313" key="3">
    <source>
        <dbReference type="Proteomes" id="UP000593579"/>
    </source>
</evidence>
<comment type="caution">
    <text evidence="2">The sequence shown here is derived from an EMBL/GenBank/DDBJ whole genome shotgun (WGS) entry which is preliminary data.</text>
</comment>
<organism evidence="2 3">
    <name type="scientific">Gossypium gossypioides</name>
    <name type="common">Mexican cotton</name>
    <name type="synonym">Selera gossypioides</name>
    <dbReference type="NCBI Taxonomy" id="34282"/>
    <lineage>
        <taxon>Eukaryota</taxon>
        <taxon>Viridiplantae</taxon>
        <taxon>Streptophyta</taxon>
        <taxon>Embryophyta</taxon>
        <taxon>Tracheophyta</taxon>
        <taxon>Spermatophyta</taxon>
        <taxon>Magnoliopsida</taxon>
        <taxon>eudicotyledons</taxon>
        <taxon>Gunneridae</taxon>
        <taxon>Pentapetalae</taxon>
        <taxon>rosids</taxon>
        <taxon>malvids</taxon>
        <taxon>Malvales</taxon>
        <taxon>Malvaceae</taxon>
        <taxon>Malvoideae</taxon>
        <taxon>Gossypium</taxon>
    </lineage>
</organism>
<keyword evidence="3" id="KW-1185">Reference proteome</keyword>
<feature type="region of interest" description="Disordered" evidence="1">
    <location>
        <begin position="27"/>
        <end position="55"/>
    </location>
</feature>
<dbReference type="Proteomes" id="UP000593579">
    <property type="component" value="Unassembled WGS sequence"/>
</dbReference>
<dbReference type="EMBL" id="JABEZY010000009">
    <property type="protein sequence ID" value="MBA0744759.1"/>
    <property type="molecule type" value="Genomic_DNA"/>
</dbReference>
<proteinExistence type="predicted"/>
<protein>
    <submittedName>
        <fullName evidence="2">Uncharacterized protein</fullName>
    </submittedName>
</protein>
<evidence type="ECO:0000256" key="1">
    <source>
        <dbReference type="SAM" id="MobiDB-lite"/>
    </source>
</evidence>
<dbReference type="OrthoDB" id="1000055at2759"/>
<feature type="non-terminal residue" evidence="2">
    <location>
        <position position="96"/>
    </location>
</feature>
<sequence length="96" mass="10802">MLGTWSCTRQHSLWSLFHTLRVSNLPGKHDGSYSPAPPALEDGDGDDDDNDGDYDYAPAASMQMEMMMTMILTMLPQHAWKAMATMMMETMTLLQQ</sequence>
<reference evidence="2 3" key="1">
    <citation type="journal article" date="2019" name="Genome Biol. Evol.">
        <title>Insights into the evolution of the New World diploid cottons (Gossypium, subgenus Houzingenia) based on genome sequencing.</title>
        <authorList>
            <person name="Grover C.E."/>
            <person name="Arick M.A. 2nd"/>
            <person name="Thrash A."/>
            <person name="Conover J.L."/>
            <person name="Sanders W.S."/>
            <person name="Peterson D.G."/>
            <person name="Frelichowski J.E."/>
            <person name="Scheffler J.A."/>
            <person name="Scheffler B.E."/>
            <person name="Wendel J.F."/>
        </authorList>
    </citation>
    <scope>NUCLEOTIDE SEQUENCE [LARGE SCALE GENOMIC DNA]</scope>
    <source>
        <strain evidence="2">5</strain>
        <tissue evidence="2">Leaf</tissue>
    </source>
</reference>
<evidence type="ECO:0000313" key="2">
    <source>
        <dbReference type="EMBL" id="MBA0744759.1"/>
    </source>
</evidence>
<feature type="compositionally biased region" description="Acidic residues" evidence="1">
    <location>
        <begin position="41"/>
        <end position="54"/>
    </location>
</feature>
<accession>A0A7J9C8I1</accession>
<name>A0A7J9C8I1_GOSGO</name>
<dbReference type="AlphaFoldDB" id="A0A7J9C8I1"/>